<dbReference type="PANTHER" id="PTHR40866">
    <property type="entry name" value="BED-TYPE DOMAIN-CONTAINING PROTEIN"/>
    <property type="match status" value="1"/>
</dbReference>
<name>A0A8S9UQ29_PHYIN</name>
<protein>
    <submittedName>
        <fullName evidence="1">Uncharacterized protein</fullName>
    </submittedName>
</protein>
<evidence type="ECO:0000313" key="1">
    <source>
        <dbReference type="EMBL" id="KAF4141502.1"/>
    </source>
</evidence>
<organism evidence="1 2">
    <name type="scientific">Phytophthora infestans</name>
    <name type="common">Potato late blight agent</name>
    <name type="synonym">Botrytis infestans</name>
    <dbReference type="NCBI Taxonomy" id="4787"/>
    <lineage>
        <taxon>Eukaryota</taxon>
        <taxon>Sar</taxon>
        <taxon>Stramenopiles</taxon>
        <taxon>Oomycota</taxon>
        <taxon>Peronosporomycetes</taxon>
        <taxon>Peronosporales</taxon>
        <taxon>Peronosporaceae</taxon>
        <taxon>Phytophthora</taxon>
    </lineage>
</organism>
<proteinExistence type="predicted"/>
<dbReference type="PANTHER" id="PTHR40866:SF1">
    <property type="entry name" value="BED-TYPE DOMAIN-CONTAINING PROTEIN"/>
    <property type="match status" value="1"/>
</dbReference>
<evidence type="ECO:0000313" key="2">
    <source>
        <dbReference type="Proteomes" id="UP000704712"/>
    </source>
</evidence>
<sequence>MYHWHDWIIMENRELSMCEKSKTRKDTNLKPVSVKSLKKHMAGVEKLVEDRIKSQLCGKQVGFGIDAWTVDGTHFIAVIAWTPEDKFLLCSSTLADESNMSSNSIIDLLDDVLDTYAIDASQLCFFVCDHASVNVAVARKARVPMIGCASHRFNLAMQAALREHSEVLDKLHLLMTKLNTIKNRHQLRELGVLMPVFRNTTRWSSTFSLIEDVIPTARDNVTLKALHEDLKKLESVNKKLQTESLSLHDVRLLFDHVIKHFPDTAAWLSPTASLVKFPGFENGVVKLLSGKQSKLSRTERAAVAKLLLPTDSDPGLQTEKRPFAEAALSNDKPAPSRGDLKWIPPTSNDVERLISRAGIVFSRLRWGMNPATLESVLFLQQNRSF</sequence>
<dbReference type="EMBL" id="JAACNO010001339">
    <property type="protein sequence ID" value="KAF4141502.1"/>
    <property type="molecule type" value="Genomic_DNA"/>
</dbReference>
<dbReference type="SUPFAM" id="SSF53098">
    <property type="entry name" value="Ribonuclease H-like"/>
    <property type="match status" value="1"/>
</dbReference>
<dbReference type="InterPro" id="IPR012337">
    <property type="entry name" value="RNaseH-like_sf"/>
</dbReference>
<gene>
    <name evidence="1" type="ORF">GN958_ATG09300</name>
</gene>
<dbReference type="AlphaFoldDB" id="A0A8S9UQ29"/>
<reference evidence="1" key="1">
    <citation type="submission" date="2020-03" db="EMBL/GenBank/DDBJ databases">
        <title>Hybrid Assembly of Korean Phytophthora infestans isolates.</title>
        <authorList>
            <person name="Prokchorchik M."/>
            <person name="Lee Y."/>
            <person name="Seo J."/>
            <person name="Cho J.-H."/>
            <person name="Park Y.-E."/>
            <person name="Jang D.-C."/>
            <person name="Im J.-S."/>
            <person name="Choi J.-G."/>
            <person name="Park H.-J."/>
            <person name="Lee G.-B."/>
            <person name="Lee Y.-G."/>
            <person name="Hong S.-Y."/>
            <person name="Cho K."/>
            <person name="Sohn K.H."/>
        </authorList>
    </citation>
    <scope>NUCLEOTIDE SEQUENCE</scope>
    <source>
        <strain evidence="1">KR_2_A2</strain>
    </source>
</reference>
<comment type="caution">
    <text evidence="1">The sequence shown here is derived from an EMBL/GenBank/DDBJ whole genome shotgun (WGS) entry which is preliminary data.</text>
</comment>
<accession>A0A8S9UQ29</accession>
<dbReference type="Proteomes" id="UP000704712">
    <property type="component" value="Unassembled WGS sequence"/>
</dbReference>